<dbReference type="RefSeq" id="WP_345668526.1">
    <property type="nucleotide sequence ID" value="NZ_BAABKC010000039.1"/>
</dbReference>
<name>A0ABP9KB34_9ACTN</name>
<feature type="region of interest" description="Disordered" evidence="1">
    <location>
        <begin position="382"/>
        <end position="413"/>
    </location>
</feature>
<dbReference type="Proteomes" id="UP001500124">
    <property type="component" value="Unassembled WGS sequence"/>
</dbReference>
<accession>A0ABP9KB34</accession>
<reference evidence="4" key="1">
    <citation type="journal article" date="2019" name="Int. J. Syst. Evol. Microbiol.">
        <title>The Global Catalogue of Microorganisms (GCM) 10K type strain sequencing project: providing services to taxonomists for standard genome sequencing and annotation.</title>
        <authorList>
            <consortium name="The Broad Institute Genomics Platform"/>
            <consortium name="The Broad Institute Genome Sequencing Center for Infectious Disease"/>
            <person name="Wu L."/>
            <person name="Ma J."/>
        </authorList>
    </citation>
    <scope>NUCLEOTIDE SEQUENCE [LARGE SCALE GENOMIC DNA]</scope>
    <source>
        <strain evidence="4">JCM 18410</strain>
    </source>
</reference>
<comment type="caution">
    <text evidence="3">The sequence shown here is derived from an EMBL/GenBank/DDBJ whole genome shotgun (WGS) entry which is preliminary data.</text>
</comment>
<dbReference type="PANTHER" id="PTHR33744:SF17">
    <property type="entry name" value="CONSERVED PROTEIN"/>
    <property type="match status" value="1"/>
</dbReference>
<dbReference type="Pfam" id="PF13556">
    <property type="entry name" value="HTH_30"/>
    <property type="match status" value="1"/>
</dbReference>
<evidence type="ECO:0000313" key="4">
    <source>
        <dbReference type="Proteomes" id="UP001500124"/>
    </source>
</evidence>
<protein>
    <submittedName>
        <fullName evidence="3">Helix-turn-helix domain-containing protein</fullName>
    </submittedName>
</protein>
<sequence>MREGGEGRLMDGGARCAEIYGEGTGTASLRALLSFDDGEAVRLLCAPAGPDISVARVAVGLDDLGAGERDALLLAVGAPAVAGTVRRAARRGASAVVLGDGAPADDARARAETVAAAEETGVALLARAEGADWAQVAALLRSALSYALADRPVHAARGPGSGEAFSLAALAARVAVQVKGSITVEDTRLRVLAHSATGEAADPLRRSTILGGRVPAWRVAELRHSGLLRALWTSTEVIHRPADAAGPERLVVAVRSGQEVLGSIWAAADGGALAPDAAAHLRAAAGLAAPLLVGERLRESGTARRRESALRGLLEGSGDRRTHAWSLGLSADTACAVVVAERPPGAAGDRVLDVLALRAAALRPGTGMLRDGDRLTLLLVRDAQPAEPGGRTGRTGRRRPPGPGEHGDGDEGDREVLAFLRELDLFLREQDPSAAPAAEAAAVWLGAGPVVPSARAAESRERAALVVRALREREARALAAGRPRPPRHSGPRGVDTTLEVLRALDTVRPVWESGAGPVHAFVRTDAAAGGELLRTLAAYLDAGGDVPAAARRLVVHPNTLRYRLKRVRERHGVDLADPDTRLLVALAARLAAPPPG</sequence>
<dbReference type="PANTHER" id="PTHR33744">
    <property type="entry name" value="CARBOHYDRATE DIACID REGULATOR"/>
    <property type="match status" value="1"/>
</dbReference>
<evidence type="ECO:0000259" key="2">
    <source>
        <dbReference type="Pfam" id="PF13556"/>
    </source>
</evidence>
<dbReference type="InterPro" id="IPR051448">
    <property type="entry name" value="CdaR-like_regulators"/>
</dbReference>
<organism evidence="3 4">
    <name type="scientific">Streptomyces similanensis</name>
    <dbReference type="NCBI Taxonomy" id="1274988"/>
    <lineage>
        <taxon>Bacteria</taxon>
        <taxon>Bacillati</taxon>
        <taxon>Actinomycetota</taxon>
        <taxon>Actinomycetes</taxon>
        <taxon>Kitasatosporales</taxon>
        <taxon>Streptomycetaceae</taxon>
        <taxon>Streptomyces</taxon>
    </lineage>
</organism>
<dbReference type="InterPro" id="IPR042070">
    <property type="entry name" value="PucR_C-HTH_sf"/>
</dbReference>
<proteinExistence type="predicted"/>
<gene>
    <name evidence="3" type="ORF">GCM10023336_26950</name>
</gene>
<evidence type="ECO:0000256" key="1">
    <source>
        <dbReference type="SAM" id="MobiDB-lite"/>
    </source>
</evidence>
<dbReference type="EMBL" id="BAABKC010000039">
    <property type="protein sequence ID" value="GAA5055107.1"/>
    <property type="molecule type" value="Genomic_DNA"/>
</dbReference>
<dbReference type="Gene3D" id="1.10.10.2840">
    <property type="entry name" value="PucR C-terminal helix-turn-helix domain"/>
    <property type="match status" value="1"/>
</dbReference>
<evidence type="ECO:0000313" key="3">
    <source>
        <dbReference type="EMBL" id="GAA5055107.1"/>
    </source>
</evidence>
<feature type="domain" description="PucR C-terminal helix-turn-helix" evidence="2">
    <location>
        <begin position="532"/>
        <end position="589"/>
    </location>
</feature>
<dbReference type="InterPro" id="IPR025736">
    <property type="entry name" value="PucR_C-HTH_dom"/>
</dbReference>
<keyword evidence="4" id="KW-1185">Reference proteome</keyword>